<name>A0A1H9MAI0_9PSEU</name>
<protein>
    <submittedName>
        <fullName evidence="1">CRISPR-associated protein, Cse4 family</fullName>
    </submittedName>
</protein>
<evidence type="ECO:0000313" key="2">
    <source>
        <dbReference type="Proteomes" id="UP000199051"/>
    </source>
</evidence>
<gene>
    <name evidence="1" type="ORF">SAMN04487818_10246</name>
</gene>
<proteinExistence type="predicted"/>
<dbReference type="Proteomes" id="UP000199051">
    <property type="component" value="Unassembled WGS sequence"/>
</dbReference>
<accession>A0A1H9MAI0</accession>
<evidence type="ECO:0000313" key="1">
    <source>
        <dbReference type="EMBL" id="SER20479.1"/>
    </source>
</evidence>
<reference evidence="2" key="1">
    <citation type="submission" date="2016-10" db="EMBL/GenBank/DDBJ databases">
        <authorList>
            <person name="Varghese N."/>
            <person name="Submissions S."/>
        </authorList>
    </citation>
    <scope>NUCLEOTIDE SEQUENCE [LARGE SCALE GENOMIC DNA]</scope>
    <source>
        <strain evidence="2">DSM 44260</strain>
    </source>
</reference>
<dbReference type="Pfam" id="PF09344">
    <property type="entry name" value="Cas_CT1975"/>
    <property type="match status" value="1"/>
</dbReference>
<dbReference type="NCBIfam" id="TIGR01869">
    <property type="entry name" value="casC_Cse4"/>
    <property type="match status" value="1"/>
</dbReference>
<organism evidence="1 2">
    <name type="scientific">Actinokineospora terrae</name>
    <dbReference type="NCBI Taxonomy" id="155974"/>
    <lineage>
        <taxon>Bacteria</taxon>
        <taxon>Bacillati</taxon>
        <taxon>Actinomycetota</taxon>
        <taxon>Actinomycetes</taxon>
        <taxon>Pseudonocardiales</taxon>
        <taxon>Pseudonocardiaceae</taxon>
        <taxon>Actinokineospora</taxon>
    </lineage>
</organism>
<dbReference type="InterPro" id="IPR010148">
    <property type="entry name" value="CRISPR-assoc_prot_CT1975"/>
</dbReference>
<sequence>MSVRRYLDVHVLQTVPPSNVNRDDAGSPKQAIYGGARRARVSSQAWKRATRTAFAERAPKADLATRTQRISDLLTRRLATAHGVSEQDAVRISNALLKQLGIKPSKNNAEKTSYLLFFGYSQLDAIAEAVGARAGAWTALDDDALGKAVEEVDVKKILGSGHPVDVALFGRMVADIPNLNVDAACQVAHALSTHPVEIEFDYYTAVDDENTRENTGAGMIGTIEFNSATLYRYATLGLSQLETNLGGIEAVPDAVELFVDSFARSIPSGHANSFAHRTLPSLVAVIAREDQPVNLVSAFEKPVISRAGVLDESARRLADELTNAAINWGQRPTQTLACYNADHEDLRLAFGSSRPFPALLADLKRFTADWLTGDATR</sequence>
<dbReference type="AlphaFoldDB" id="A0A1H9MAI0"/>
<dbReference type="EMBL" id="FOGI01000002">
    <property type="protein sequence ID" value="SER20479.1"/>
    <property type="molecule type" value="Genomic_DNA"/>
</dbReference>
<dbReference type="RefSeq" id="WP_092775013.1">
    <property type="nucleotide sequence ID" value="NZ_FOGI01000002.1"/>
</dbReference>
<keyword evidence="2" id="KW-1185">Reference proteome</keyword>
<dbReference type="STRING" id="155974.SAMN04487818_10246"/>